<organism evidence="2 3">
    <name type="scientific">Bacillus swezeyi</name>
    <dbReference type="NCBI Taxonomy" id="1925020"/>
    <lineage>
        <taxon>Bacteria</taxon>
        <taxon>Bacillati</taxon>
        <taxon>Bacillota</taxon>
        <taxon>Bacilli</taxon>
        <taxon>Bacillales</taxon>
        <taxon>Bacillaceae</taxon>
        <taxon>Bacillus</taxon>
    </lineage>
</organism>
<dbReference type="OrthoDB" id="9785372at2"/>
<dbReference type="SUPFAM" id="SSF51735">
    <property type="entry name" value="NAD(P)-binding Rossmann-fold domains"/>
    <property type="match status" value="1"/>
</dbReference>
<name>A0A1R1RW24_9BACI</name>
<dbReference type="InterPro" id="IPR016040">
    <property type="entry name" value="NAD(P)-bd_dom"/>
</dbReference>
<dbReference type="Pfam" id="PF13460">
    <property type="entry name" value="NAD_binding_10"/>
    <property type="match status" value="1"/>
</dbReference>
<proteinExistence type="predicted"/>
<feature type="domain" description="NAD(P)-binding" evidence="1">
    <location>
        <begin position="7"/>
        <end position="194"/>
    </location>
</feature>
<dbReference type="EMBL" id="MTJL01000016">
    <property type="protein sequence ID" value="OMI06126.1"/>
    <property type="molecule type" value="Genomic_DNA"/>
</dbReference>
<dbReference type="RefSeq" id="WP_076761650.1">
    <property type="nucleotide sequence ID" value="NZ_JARMMH010000013.1"/>
</dbReference>
<dbReference type="Proteomes" id="UP000187367">
    <property type="component" value="Unassembled WGS sequence"/>
</dbReference>
<protein>
    <recommendedName>
        <fullName evidence="1">NAD(P)-binding domain-containing protein</fullName>
    </recommendedName>
</protein>
<accession>A0A1R1RW24</accession>
<evidence type="ECO:0000259" key="1">
    <source>
        <dbReference type="Pfam" id="PF13460"/>
    </source>
</evidence>
<comment type="caution">
    <text evidence="2">The sequence shown here is derived from an EMBL/GenBank/DDBJ whole genome shotgun (WGS) entry which is preliminary data.</text>
</comment>
<dbReference type="Gene3D" id="3.40.50.720">
    <property type="entry name" value="NAD(P)-binding Rossmann-like Domain"/>
    <property type="match status" value="1"/>
</dbReference>
<keyword evidence="3" id="KW-1185">Reference proteome</keyword>
<evidence type="ECO:0000313" key="3">
    <source>
        <dbReference type="Proteomes" id="UP000187367"/>
    </source>
</evidence>
<dbReference type="PANTHER" id="PTHR43355">
    <property type="entry name" value="FLAVIN REDUCTASE (NADPH)"/>
    <property type="match status" value="1"/>
</dbReference>
<reference evidence="2 3" key="1">
    <citation type="submission" date="2017-01" db="EMBL/GenBank/DDBJ databases">
        <title>Bacillus phylogenomics.</title>
        <authorList>
            <person name="Dunlap C."/>
        </authorList>
    </citation>
    <scope>NUCLEOTIDE SEQUENCE [LARGE SCALE GENOMIC DNA]</scope>
    <source>
        <strain evidence="2 3">NRRL B-41282</strain>
    </source>
</reference>
<gene>
    <name evidence="2" type="ORF">BW143_09320</name>
</gene>
<dbReference type="AlphaFoldDB" id="A0A1R1RW24"/>
<dbReference type="GO" id="GO:0016646">
    <property type="term" value="F:oxidoreductase activity, acting on the CH-NH group of donors, NAD or NADP as acceptor"/>
    <property type="evidence" value="ECO:0007669"/>
    <property type="project" value="TreeGrafter"/>
</dbReference>
<accession>A0A1R1QN71</accession>
<dbReference type="PANTHER" id="PTHR43355:SF2">
    <property type="entry name" value="FLAVIN REDUCTASE (NADPH)"/>
    <property type="match status" value="1"/>
</dbReference>
<dbReference type="InterPro" id="IPR051606">
    <property type="entry name" value="Polyketide_Oxido-like"/>
</dbReference>
<sequence length="206" mass="23116">MKIALLGGTGRVGQAFVNFLEKDGRHSVYALVRGERADLLKNRCQTLTGNARNQHDTRALIEEADIVVSCLNTDGDDTLSVSVENIINTMNEQNKKRLITIGTAGILNARQDPTLYRFESNESKRRSARAAKEHAQVYEWLRDSSLDWTIICPTYLPEGPAVEKYRVERDFLPLGGKAISTGDTAHFLFAQLESDLYIRKRVGLAY</sequence>
<dbReference type="InterPro" id="IPR036291">
    <property type="entry name" value="NAD(P)-bd_dom_sf"/>
</dbReference>
<evidence type="ECO:0000313" key="2">
    <source>
        <dbReference type="EMBL" id="OMI06126.1"/>
    </source>
</evidence>